<dbReference type="CDD" id="cd08368">
    <property type="entry name" value="LIM"/>
    <property type="match status" value="1"/>
</dbReference>
<feature type="domain" description="Phorbol-ester/DAG-type" evidence="8">
    <location>
        <begin position="912"/>
        <end position="958"/>
    </location>
</feature>
<dbReference type="PANTHER" id="PTHR46075:SF2">
    <property type="entry name" value="RHO GTPASE ACTIVATING PROTEIN AT 5A, ISOFORM A"/>
    <property type="match status" value="1"/>
</dbReference>
<dbReference type="FunFam" id="1.10.555.10:FF:000043">
    <property type="entry name" value="Rho GTPase activator Rga"/>
    <property type="match status" value="1"/>
</dbReference>
<dbReference type="Gene3D" id="1.10.555.10">
    <property type="entry name" value="Rho GTPase activation protein"/>
    <property type="match status" value="1"/>
</dbReference>
<evidence type="ECO:0000256" key="4">
    <source>
        <dbReference type="PROSITE-ProRule" id="PRU00125"/>
    </source>
</evidence>
<proteinExistence type="predicted"/>
<protein>
    <submittedName>
        <fullName evidence="10">Signal transducer</fullName>
    </submittedName>
</protein>
<evidence type="ECO:0000256" key="1">
    <source>
        <dbReference type="ARBA" id="ARBA00022468"/>
    </source>
</evidence>
<reference evidence="10" key="1">
    <citation type="submission" date="2023-03" db="EMBL/GenBank/DDBJ databases">
        <title>Massive genome expansion in bonnet fungi (Mycena s.s.) driven by repeated elements and novel gene families across ecological guilds.</title>
        <authorList>
            <consortium name="Lawrence Berkeley National Laboratory"/>
            <person name="Harder C.B."/>
            <person name="Miyauchi S."/>
            <person name="Viragh M."/>
            <person name="Kuo A."/>
            <person name="Thoen E."/>
            <person name="Andreopoulos B."/>
            <person name="Lu D."/>
            <person name="Skrede I."/>
            <person name="Drula E."/>
            <person name="Henrissat B."/>
            <person name="Morin E."/>
            <person name="Kohler A."/>
            <person name="Barry K."/>
            <person name="LaButti K."/>
            <person name="Morin E."/>
            <person name="Salamov A."/>
            <person name="Lipzen A."/>
            <person name="Mereny Z."/>
            <person name="Hegedus B."/>
            <person name="Baldrian P."/>
            <person name="Stursova M."/>
            <person name="Weitz H."/>
            <person name="Taylor A."/>
            <person name="Grigoriev I.V."/>
            <person name="Nagy L.G."/>
            <person name="Martin F."/>
            <person name="Kauserud H."/>
        </authorList>
    </citation>
    <scope>NUCLEOTIDE SEQUENCE</scope>
    <source>
        <strain evidence="10">9144</strain>
    </source>
</reference>
<feature type="compositionally biased region" description="Polar residues" evidence="6">
    <location>
        <begin position="445"/>
        <end position="456"/>
    </location>
</feature>
<evidence type="ECO:0000256" key="5">
    <source>
        <dbReference type="SAM" id="Coils"/>
    </source>
</evidence>
<dbReference type="InterPro" id="IPR046349">
    <property type="entry name" value="C1-like_sf"/>
</dbReference>
<name>A0AAD6YCR5_9AGAR</name>
<feature type="region of interest" description="Disordered" evidence="6">
    <location>
        <begin position="131"/>
        <end position="464"/>
    </location>
</feature>
<dbReference type="Gene3D" id="2.10.110.10">
    <property type="entry name" value="Cysteine Rich Protein"/>
    <property type="match status" value="2"/>
</dbReference>
<evidence type="ECO:0000256" key="3">
    <source>
        <dbReference type="ARBA" id="ARBA00022833"/>
    </source>
</evidence>
<dbReference type="SUPFAM" id="SSF48350">
    <property type="entry name" value="GTPase activation domain, GAP"/>
    <property type="match status" value="1"/>
</dbReference>
<dbReference type="GO" id="GO:0007165">
    <property type="term" value="P:signal transduction"/>
    <property type="evidence" value="ECO:0007669"/>
    <property type="project" value="InterPro"/>
</dbReference>
<dbReference type="PROSITE" id="PS50081">
    <property type="entry name" value="ZF_DAG_PE_2"/>
    <property type="match status" value="1"/>
</dbReference>
<organism evidence="10 11">
    <name type="scientific">Mycena pura</name>
    <dbReference type="NCBI Taxonomy" id="153505"/>
    <lineage>
        <taxon>Eukaryota</taxon>
        <taxon>Fungi</taxon>
        <taxon>Dikarya</taxon>
        <taxon>Basidiomycota</taxon>
        <taxon>Agaricomycotina</taxon>
        <taxon>Agaricomycetes</taxon>
        <taxon>Agaricomycetidae</taxon>
        <taxon>Agaricales</taxon>
        <taxon>Marasmiineae</taxon>
        <taxon>Mycenaceae</taxon>
        <taxon>Mycena</taxon>
    </lineage>
</organism>
<dbReference type="PROSITE" id="PS50238">
    <property type="entry name" value="RHOGAP"/>
    <property type="match status" value="1"/>
</dbReference>
<dbReference type="CDD" id="cd09394">
    <property type="entry name" value="LIM1_Rga"/>
    <property type="match status" value="1"/>
</dbReference>
<comment type="caution">
    <text evidence="10">The sequence shown here is derived from an EMBL/GenBank/DDBJ whole genome shotgun (WGS) entry which is preliminary data.</text>
</comment>
<dbReference type="Pfam" id="PF00412">
    <property type="entry name" value="LIM"/>
    <property type="match status" value="2"/>
</dbReference>
<keyword evidence="5" id="KW-0175">Coiled coil</keyword>
<feature type="coiled-coil region" evidence="5">
    <location>
        <begin position="706"/>
        <end position="740"/>
    </location>
</feature>
<dbReference type="AlphaFoldDB" id="A0AAD6YCR5"/>
<feature type="non-terminal residue" evidence="10">
    <location>
        <position position="1176"/>
    </location>
</feature>
<feature type="compositionally biased region" description="Polar residues" evidence="6">
    <location>
        <begin position="512"/>
        <end position="529"/>
    </location>
</feature>
<feature type="compositionally biased region" description="Low complexity" evidence="6">
    <location>
        <begin position="350"/>
        <end position="371"/>
    </location>
</feature>
<keyword evidence="2 4" id="KW-0479">Metal-binding</keyword>
<feature type="non-terminal residue" evidence="10">
    <location>
        <position position="1"/>
    </location>
</feature>
<dbReference type="InterPro" id="IPR008936">
    <property type="entry name" value="Rho_GTPase_activation_prot"/>
</dbReference>
<feature type="compositionally biased region" description="Basic and acidic residues" evidence="6">
    <location>
        <begin position="201"/>
        <end position="217"/>
    </location>
</feature>
<dbReference type="InterPro" id="IPR051854">
    <property type="entry name" value="Rho-type_GAP"/>
</dbReference>
<dbReference type="PROSITE" id="PS00478">
    <property type="entry name" value="LIM_DOMAIN_1"/>
    <property type="match status" value="2"/>
</dbReference>
<keyword evidence="3 4" id="KW-0862">Zinc</keyword>
<dbReference type="Gene3D" id="3.30.60.20">
    <property type="match status" value="1"/>
</dbReference>
<dbReference type="InterPro" id="IPR000198">
    <property type="entry name" value="RhoGAP_dom"/>
</dbReference>
<feature type="domain" description="LIM zinc-binding" evidence="7">
    <location>
        <begin position="68"/>
        <end position="127"/>
    </location>
</feature>
<feature type="compositionally biased region" description="Low complexity" evidence="6">
    <location>
        <begin position="225"/>
        <end position="249"/>
    </location>
</feature>
<dbReference type="SMART" id="SM00132">
    <property type="entry name" value="LIM"/>
    <property type="match status" value="2"/>
</dbReference>
<dbReference type="InterPro" id="IPR002219">
    <property type="entry name" value="PKC_DAG/PE"/>
</dbReference>
<feature type="domain" description="Rho-GAP" evidence="9">
    <location>
        <begin position="977"/>
        <end position="1173"/>
    </location>
</feature>
<dbReference type="PANTHER" id="PTHR46075">
    <property type="entry name" value="CHIMERIN FAMILY MEMBER"/>
    <property type="match status" value="1"/>
</dbReference>
<dbReference type="PROSITE" id="PS50023">
    <property type="entry name" value="LIM_DOMAIN_2"/>
    <property type="match status" value="1"/>
</dbReference>
<accession>A0AAD6YCR5</accession>
<evidence type="ECO:0000259" key="7">
    <source>
        <dbReference type="PROSITE" id="PS50023"/>
    </source>
</evidence>
<keyword evidence="1" id="KW-0343">GTPase activation</keyword>
<gene>
    <name evidence="10" type="ORF">GGX14DRAFT_630432</name>
</gene>
<dbReference type="CDD" id="cd00159">
    <property type="entry name" value="RhoGAP"/>
    <property type="match status" value="1"/>
</dbReference>
<feature type="compositionally biased region" description="Low complexity" evidence="6">
    <location>
        <begin position="530"/>
        <end position="545"/>
    </location>
</feature>
<evidence type="ECO:0000313" key="10">
    <source>
        <dbReference type="EMBL" id="KAJ7209503.1"/>
    </source>
</evidence>
<keyword evidence="4" id="KW-0440">LIM domain</keyword>
<dbReference type="Proteomes" id="UP001219525">
    <property type="component" value="Unassembled WGS sequence"/>
</dbReference>
<dbReference type="EMBL" id="JARJCW010000030">
    <property type="protein sequence ID" value="KAJ7209503.1"/>
    <property type="molecule type" value="Genomic_DNA"/>
</dbReference>
<feature type="region of interest" description="Disordered" evidence="6">
    <location>
        <begin position="823"/>
        <end position="845"/>
    </location>
</feature>
<feature type="compositionally biased region" description="Polar residues" evidence="6">
    <location>
        <begin position="297"/>
        <end position="307"/>
    </location>
</feature>
<feature type="compositionally biased region" description="Basic and acidic residues" evidence="6">
    <location>
        <begin position="328"/>
        <end position="349"/>
    </location>
</feature>
<evidence type="ECO:0000313" key="11">
    <source>
        <dbReference type="Proteomes" id="UP001219525"/>
    </source>
</evidence>
<dbReference type="GO" id="GO:0046872">
    <property type="term" value="F:metal ion binding"/>
    <property type="evidence" value="ECO:0007669"/>
    <property type="project" value="UniProtKB-KW"/>
</dbReference>
<sequence>PPANLDERLCPGCKRSAVTEQGGLVVAFGQSFFHVDCFKCAKCGDQVTADTNLLLLSDGSPICANCSYSCNVCHNPILDEAIMTGDDSYHAHCFKCKVCKNRIEELVFAKTSQGIYCMKCHNERMIKIRKHTQKKAEREKAAAAQGSTSSREHDSRYRSQRSNPVKKNTLPLPSLSPSEGFSQSRRRSFDDGVRPLNALFPREDLAPPKTSRQDKRRSINPGLMLNSISSSGPSSPVLSSLPATNSRPSTPRDPSRTPSPRPEHHPRPSSRPDSASSSPYVSSSSTPQTPSDRDFSQDQTVVMSPNSRPDVILDSVPQKKPSRSASRSKADDRLSATFEGRRSSDERPPSHSGRLSSGGPRPSSQSRSDTPSSRRADVPHSIESGTDTDPEGDALESTGSSPPPPPPKELKSSTAQPPPQLVPPFNDDADASATSQLDSSDDMSESSPVERTSHSTYIAPALPPIRFSMTTADFSDLFKSVDGQKQTMKQLADISEDLDGQVPMTPPPTAASVYSTGSTVTPTSDATFTAESQSSRAASEEGSSATDDNSVAESTRLRSSSESQSQPTARITVTRAESAKATLSSKNDQASMVILRLQDALADARERGAQQLKLDRAFVEAILGAVESRDAELSNLKGKFDGVKRASKQYIDGLTVAQTEYDSELKARREAEAEVTRLRVLVSGQAARLTALSGDTRRHELRQQLSRELNDNLSDLEQDLSKLRVERDMALAEVEELSATKQFTTEVPSLNLGRSLTLRLDTIKKQYQRDLIPLRQERETLAREVMELKGVRDVFLEETTVLNARNEELAQLSAQYARKMVPLPETPSKTPQATPVRPQHSAQQASQYLGSLTPSVTGSSASDDTHESRFKIQVEAPTPSKVRPVFKWPGSRVKEPIATPSPAPELKQKVQAHNFQQLSVLRFTRCDHCGDKMWGSQLRCTGDLSVHFRCANHVQVSCSQDSRTGHDEELPPSLFGRDLIEQVHADAIKGGDRQVPVIVEKCIDAVETLALDYEGIYRKSGGSGQSKVITQLFERGDYTAFDLCDSDRFNDICSVTSVLKTYFRSLPIPLLTYELHNDFISAVQIRELPTKNQSLLDLVNRLPVEHYCTLRRLMVHLYRIHQRCEKNLMTARNLGVVFGPTLMRSPDPSAEFSDMAGKALSVEWFIENAPHIFPSS</sequence>
<dbReference type="Pfam" id="PF00620">
    <property type="entry name" value="RhoGAP"/>
    <property type="match status" value="1"/>
</dbReference>
<dbReference type="GO" id="GO:0005096">
    <property type="term" value="F:GTPase activator activity"/>
    <property type="evidence" value="ECO:0007669"/>
    <property type="project" value="UniProtKB-KW"/>
</dbReference>
<keyword evidence="11" id="KW-1185">Reference proteome</keyword>
<feature type="compositionally biased region" description="Low complexity" evidence="6">
    <location>
        <begin position="553"/>
        <end position="566"/>
    </location>
</feature>
<evidence type="ECO:0000259" key="8">
    <source>
        <dbReference type="PROSITE" id="PS50081"/>
    </source>
</evidence>
<evidence type="ECO:0000259" key="9">
    <source>
        <dbReference type="PROSITE" id="PS50238"/>
    </source>
</evidence>
<dbReference type="SUPFAM" id="SSF57889">
    <property type="entry name" value="Cysteine-rich domain"/>
    <property type="match status" value="1"/>
</dbReference>
<dbReference type="SMART" id="SM00324">
    <property type="entry name" value="RhoGAP"/>
    <property type="match status" value="1"/>
</dbReference>
<evidence type="ECO:0000256" key="2">
    <source>
        <dbReference type="ARBA" id="ARBA00022723"/>
    </source>
</evidence>
<evidence type="ECO:0000256" key="6">
    <source>
        <dbReference type="SAM" id="MobiDB-lite"/>
    </source>
</evidence>
<dbReference type="InterPro" id="IPR001781">
    <property type="entry name" value="Znf_LIM"/>
</dbReference>
<feature type="compositionally biased region" description="Low complexity" evidence="6">
    <location>
        <begin position="271"/>
        <end position="290"/>
    </location>
</feature>
<feature type="region of interest" description="Disordered" evidence="6">
    <location>
        <begin position="485"/>
        <end position="585"/>
    </location>
</feature>